<gene>
    <name evidence="1" type="ORF">SAY89_06850</name>
</gene>
<organism evidence="1">
    <name type="scientific">Cyanobacterium aponinum AL20115</name>
    <dbReference type="NCBI Taxonomy" id="3090662"/>
    <lineage>
        <taxon>Bacteria</taxon>
        <taxon>Bacillati</taxon>
        <taxon>Cyanobacteriota</taxon>
        <taxon>Cyanophyceae</taxon>
        <taxon>Oscillatoriophycideae</taxon>
        <taxon>Chroococcales</taxon>
        <taxon>Geminocystaceae</taxon>
        <taxon>Cyanobacterium</taxon>
    </lineage>
</organism>
<dbReference type="AlphaFoldDB" id="A0AAF1C6Q4"/>
<sequence length="303" mass="35685">MKSKIKLVLEKRTPELLAITQVFVELKRLQKVKKFIQLNNIKEYKKLNYQEYKSSETLFILGSGQSINNLTDFQWNTIKKNDSLGINFWMIHDFIPTFYMFEFGKDIERIKTFLKLMSLKCENYQHTPFIINILEKELQNSSLSQFAWEQIPEQIKKNTYAPYKISIPGNHVSVFRNSLKLIYEFNLLRNFKNTLFFKRASLSQAILLGLNFGYKQIVLCGVDLNNTKYFYEDYYYQSLNIPIPENIQSGSVHKTIDPLYGELTIDSILKGINELLLIPHSVKLYISSKTSSLYPYLPYYFES</sequence>
<evidence type="ECO:0000313" key="1">
    <source>
        <dbReference type="EMBL" id="WPF89979.1"/>
    </source>
</evidence>
<dbReference type="Gene3D" id="3.90.1480.10">
    <property type="entry name" value="Alpha-2,3-sialyltransferase"/>
    <property type="match status" value="1"/>
</dbReference>
<protein>
    <submittedName>
        <fullName evidence="1">Uncharacterized protein</fullName>
    </submittedName>
</protein>
<accession>A0AAF1C6Q4</accession>
<dbReference type="EMBL" id="CP138348">
    <property type="protein sequence ID" value="WPF89979.1"/>
    <property type="molecule type" value="Genomic_DNA"/>
</dbReference>
<dbReference type="RefSeq" id="WP_099434742.1">
    <property type="nucleotide sequence ID" value="NZ_CP138348.1"/>
</dbReference>
<reference evidence="1" key="1">
    <citation type="submission" date="2023-11" db="EMBL/GenBank/DDBJ databases">
        <title>Genome sequence of Cyanobacterium aponinum BCRC AL20115.</title>
        <authorList>
            <person name="Chang H.-Y."/>
            <person name="Lin K.-M."/>
            <person name="Hsueh H.-T."/>
            <person name="Chu H.-A."/>
            <person name="Kuo C.-H."/>
        </authorList>
    </citation>
    <scope>NUCLEOTIDE SEQUENCE</scope>
    <source>
        <strain evidence="1">AL20115</strain>
    </source>
</reference>
<name>A0AAF1C6Q4_9CHRO</name>
<proteinExistence type="predicted"/>